<keyword evidence="1" id="KW-0472">Membrane</keyword>
<name>A0A076ERZ8_RHOOP</name>
<proteinExistence type="predicted"/>
<keyword evidence="1" id="KW-0812">Transmembrane</keyword>
<evidence type="ECO:0000256" key="1">
    <source>
        <dbReference type="SAM" id="Phobius"/>
    </source>
</evidence>
<feature type="transmembrane region" description="Helical" evidence="1">
    <location>
        <begin position="38"/>
        <end position="58"/>
    </location>
</feature>
<dbReference type="EMBL" id="CP008947">
    <property type="protein sequence ID" value="AII07923.1"/>
    <property type="molecule type" value="Genomic_DNA"/>
</dbReference>
<accession>A0A076ERZ8</accession>
<dbReference type="Proteomes" id="UP000028488">
    <property type="component" value="Chromosome"/>
</dbReference>
<dbReference type="RefSeq" id="WP_128640799.1">
    <property type="nucleotide sequence ID" value="NZ_CP008947.1"/>
</dbReference>
<feature type="transmembrane region" description="Helical" evidence="1">
    <location>
        <begin position="64"/>
        <end position="85"/>
    </location>
</feature>
<gene>
    <name evidence="2" type="ORF">EP51_26100</name>
</gene>
<organism evidence="2 3">
    <name type="scientific">Rhodococcus opacus</name>
    <name type="common">Nocardia opaca</name>
    <dbReference type="NCBI Taxonomy" id="37919"/>
    <lineage>
        <taxon>Bacteria</taxon>
        <taxon>Bacillati</taxon>
        <taxon>Actinomycetota</taxon>
        <taxon>Actinomycetes</taxon>
        <taxon>Mycobacteriales</taxon>
        <taxon>Nocardiaceae</taxon>
        <taxon>Rhodococcus</taxon>
    </lineage>
</organism>
<protein>
    <submittedName>
        <fullName evidence="2">Uncharacterized protein</fullName>
    </submittedName>
</protein>
<sequence length="93" mass="9499">MNALLYVGIALLIVSNVLIPPTLLRFQNGASQFLRSTVTLALAGSAAMLVSALTSIDASVGQRWATALAGVLSGSVVAATIALVIEPRFTESG</sequence>
<dbReference type="AlphaFoldDB" id="A0A076ERZ8"/>
<evidence type="ECO:0000313" key="2">
    <source>
        <dbReference type="EMBL" id="AII07923.1"/>
    </source>
</evidence>
<dbReference type="eggNOG" id="ENOG5031G0N">
    <property type="taxonomic scope" value="Bacteria"/>
</dbReference>
<feature type="transmembrane region" description="Helical" evidence="1">
    <location>
        <begin position="6"/>
        <end position="26"/>
    </location>
</feature>
<evidence type="ECO:0000313" key="3">
    <source>
        <dbReference type="Proteomes" id="UP000028488"/>
    </source>
</evidence>
<keyword evidence="1" id="KW-1133">Transmembrane helix</keyword>
<reference evidence="2 3" key="1">
    <citation type="submission" date="2014-07" db="EMBL/GenBank/DDBJ databases">
        <title>Genome Sequence of Rhodococcus opacus Strain R7, a Biodegrader of Mono- and Polycyclic Aromatic Hydrocarbons.</title>
        <authorList>
            <person name="Di Gennaro P."/>
            <person name="Zampolli J."/>
            <person name="Presti I."/>
            <person name="Cappelletti M."/>
            <person name="D'Ursi P."/>
            <person name="Orro A."/>
            <person name="Mezzelani A."/>
            <person name="Milanesi L."/>
        </authorList>
    </citation>
    <scope>NUCLEOTIDE SEQUENCE [LARGE SCALE GENOMIC DNA]</scope>
    <source>
        <strain evidence="2 3">R7</strain>
    </source>
</reference>